<dbReference type="EMBL" id="JNFH02000008">
    <property type="protein sequence ID" value="KDS92102.1"/>
    <property type="molecule type" value="Genomic_DNA"/>
</dbReference>
<dbReference type="InterPro" id="IPR036390">
    <property type="entry name" value="WH_DNA-bd_sf"/>
</dbReference>
<dbReference type="InterPro" id="IPR012318">
    <property type="entry name" value="HTH_CRP"/>
</dbReference>
<dbReference type="InterPro" id="IPR057161">
    <property type="entry name" value="DUF7839"/>
</dbReference>
<dbReference type="Pfam" id="PF12802">
    <property type="entry name" value="MarR_2"/>
    <property type="match status" value="1"/>
</dbReference>
<name>A0A081EXG4_9EURY</name>
<gene>
    <name evidence="2" type="ORF">FK85_07355</name>
</gene>
<dbReference type="RefSeq" id="WP_050023631.1">
    <property type="nucleotide sequence ID" value="NZ_JNFH02000008.1"/>
</dbReference>
<keyword evidence="3" id="KW-1185">Reference proteome</keyword>
<dbReference type="Gene3D" id="1.10.10.10">
    <property type="entry name" value="Winged helix-like DNA-binding domain superfamily/Winged helix DNA-binding domain"/>
    <property type="match status" value="1"/>
</dbReference>
<dbReference type="GO" id="GO:0003700">
    <property type="term" value="F:DNA-binding transcription factor activity"/>
    <property type="evidence" value="ECO:0007669"/>
    <property type="project" value="InterPro"/>
</dbReference>
<evidence type="ECO:0000313" key="3">
    <source>
        <dbReference type="Proteomes" id="UP000053331"/>
    </source>
</evidence>
<proteinExistence type="predicted"/>
<dbReference type="GO" id="GO:0003677">
    <property type="term" value="F:DNA binding"/>
    <property type="evidence" value="ECO:0007669"/>
    <property type="project" value="InterPro"/>
</dbReference>
<feature type="domain" description="HTH crp-type" evidence="1">
    <location>
        <begin position="27"/>
        <end position="76"/>
    </location>
</feature>
<dbReference type="SUPFAM" id="SSF46785">
    <property type="entry name" value="Winged helix' DNA-binding domain"/>
    <property type="match status" value="1"/>
</dbReference>
<dbReference type="Proteomes" id="UP000053331">
    <property type="component" value="Unassembled WGS sequence"/>
</dbReference>
<dbReference type="OrthoDB" id="56502at2157"/>
<dbReference type="PANTHER" id="PTHR43704:SF2">
    <property type="entry name" value="HTH CRP-TYPE DOMAIN-CONTAINING PROTEIN"/>
    <property type="match status" value="1"/>
</dbReference>
<reference evidence="2 3" key="1">
    <citation type="journal article" date="2015" name="Genome Announc.">
        <title>Draft genome sequence of a Halorubrum H3 strain isolated from the burlinskoye salt lake (Altai Krai, Russia).</title>
        <authorList>
            <person name="Rozanov A.S."/>
            <person name="Bryanskaya A.V."/>
            <person name="Malup T.K."/>
            <person name="Kotenko A.V."/>
            <person name="Peltek S.E."/>
        </authorList>
    </citation>
    <scope>NUCLEOTIDE SEQUENCE [LARGE SCALE GENOMIC DNA]</scope>
    <source>
        <strain evidence="2 3">H3</strain>
    </source>
</reference>
<dbReference type="AlphaFoldDB" id="A0A081EXG4"/>
<protein>
    <submittedName>
        <fullName evidence="2">Crp/Fnr family transcriptional regulator</fullName>
    </submittedName>
</protein>
<dbReference type="Pfam" id="PF25211">
    <property type="entry name" value="DUF7839"/>
    <property type="match status" value="1"/>
</dbReference>
<comment type="caution">
    <text evidence="2">The sequence shown here is derived from an EMBL/GenBank/DDBJ whole genome shotgun (WGS) entry which is preliminary data.</text>
</comment>
<evidence type="ECO:0000259" key="1">
    <source>
        <dbReference type="SMART" id="SM00419"/>
    </source>
</evidence>
<dbReference type="PIRSF" id="PIRSF004955">
    <property type="entry name" value="HTH_arch"/>
    <property type="match status" value="1"/>
</dbReference>
<organism evidence="2 3">
    <name type="scientific">Halorubrum saccharovorum</name>
    <dbReference type="NCBI Taxonomy" id="2248"/>
    <lineage>
        <taxon>Archaea</taxon>
        <taxon>Methanobacteriati</taxon>
        <taxon>Methanobacteriota</taxon>
        <taxon>Stenosarchaea group</taxon>
        <taxon>Halobacteria</taxon>
        <taxon>Halobacteriales</taxon>
        <taxon>Haloferacaceae</taxon>
        <taxon>Halorubrum</taxon>
    </lineage>
</organism>
<evidence type="ECO:0000313" key="2">
    <source>
        <dbReference type="EMBL" id="KDS92102.1"/>
    </source>
</evidence>
<dbReference type="CDD" id="cd00092">
    <property type="entry name" value="HTH_CRP"/>
    <property type="match status" value="1"/>
</dbReference>
<dbReference type="InterPro" id="IPR012015">
    <property type="entry name" value="UCP_HTH_arc"/>
</dbReference>
<dbReference type="SMART" id="SM00419">
    <property type="entry name" value="HTH_CRP"/>
    <property type="match status" value="1"/>
</dbReference>
<sequence length="267" mass="27805">MTDPDRATPPEVLDSKRDATRYQVLVEIAARQPAVSQTEIADAIGVTSQAVSDYVRDLVEHGYVEKEGRGRYAVTKEGVDWLISRTDSLEAYLDRVSSDVLGSVDVDAAIAMADVSEGSDVGLVMRSGVLHANPAGGTATAVTVTAASAGQAVGVADFEGVVDYDTGYVTVLPVPAVTDAASVDPEILSEIRPSEGLLAVAGTEAYALATQAGARPDARFGTADAVAEAAVRGLDVLLVVTADQLPQHTARLRDESIPHEVIDAGDF</sequence>
<dbReference type="PANTHER" id="PTHR43704">
    <property type="entry name" value="BSR5907 PROTEIN"/>
    <property type="match status" value="1"/>
</dbReference>
<accession>A0A081EXG4</accession>
<dbReference type="InterPro" id="IPR000835">
    <property type="entry name" value="HTH_MarR-typ"/>
</dbReference>
<dbReference type="InterPro" id="IPR036388">
    <property type="entry name" value="WH-like_DNA-bd_sf"/>
</dbReference>